<dbReference type="InterPro" id="IPR016123">
    <property type="entry name" value="Mog1/PsbP_a/b/a-sand"/>
</dbReference>
<evidence type="ECO:0000313" key="2">
    <source>
        <dbReference type="EMBL" id="KOO21509.1"/>
    </source>
</evidence>
<dbReference type="AlphaFoldDB" id="A0A0M0J4I3"/>
<comment type="caution">
    <text evidence="2">The sequence shown here is derived from an EMBL/GenBank/DDBJ whole genome shotgun (WGS) entry which is preliminary data.</text>
</comment>
<dbReference type="Gene3D" id="3.40.1000.10">
    <property type="entry name" value="Mog1/PsbP, alpha/beta/alpha sandwich"/>
    <property type="match status" value="1"/>
</dbReference>
<accession>A0A0M0J4I3</accession>
<dbReference type="Proteomes" id="UP000037460">
    <property type="component" value="Unassembled WGS sequence"/>
</dbReference>
<proteinExistence type="predicted"/>
<evidence type="ECO:0000256" key="1">
    <source>
        <dbReference type="SAM" id="MobiDB-lite"/>
    </source>
</evidence>
<name>A0A0M0J4I3_9EUKA</name>
<organism evidence="2 3">
    <name type="scientific">Chrysochromulina tobinii</name>
    <dbReference type="NCBI Taxonomy" id="1460289"/>
    <lineage>
        <taxon>Eukaryota</taxon>
        <taxon>Haptista</taxon>
        <taxon>Haptophyta</taxon>
        <taxon>Prymnesiophyceae</taxon>
        <taxon>Prymnesiales</taxon>
        <taxon>Chrysochromulinaceae</taxon>
        <taxon>Chrysochromulina</taxon>
    </lineage>
</organism>
<protein>
    <submittedName>
        <fullName evidence="2">Photosystem ii reaction center family protein</fullName>
    </submittedName>
</protein>
<gene>
    <name evidence="2" type="ORF">Ctob_003491</name>
</gene>
<dbReference type="OrthoDB" id="414405at2759"/>
<keyword evidence="3" id="KW-1185">Reference proteome</keyword>
<dbReference type="SUPFAM" id="SSF55724">
    <property type="entry name" value="Mog1p/PsbP-like"/>
    <property type="match status" value="1"/>
</dbReference>
<sequence length="250" mass="27498">MCTTPEPHVPPPQSAAPAAKKTFSDNWSGAGRFADDEPLPLSFWLLGPSPRRGILTSLGIWGLIAPATNLWGIGSFLLSLAPDVAREAQLDTFYPISERRFYPYAQGYLDYSTPGAFKRYVDETKRFEFRYPATYVQDQAIYMRNLDAATSRRMMDPTLAATAQSRTPSRRSQQGVAVAVGPQGGTGDENLSFEYRVEYTSEAQPPSYTICVVGAARGSLYTFASRVPAAVWEERASELREAASSFVLLG</sequence>
<feature type="region of interest" description="Disordered" evidence="1">
    <location>
        <begin position="1"/>
        <end position="21"/>
    </location>
</feature>
<reference evidence="3" key="1">
    <citation type="journal article" date="2015" name="PLoS Genet.">
        <title>Genome Sequence and Transcriptome Analyses of Chrysochromulina tobin: Metabolic Tools for Enhanced Algal Fitness in the Prominent Order Prymnesiales (Haptophyceae).</title>
        <authorList>
            <person name="Hovde B.T."/>
            <person name="Deodato C.R."/>
            <person name="Hunsperger H.M."/>
            <person name="Ryken S.A."/>
            <person name="Yost W."/>
            <person name="Jha R.K."/>
            <person name="Patterson J."/>
            <person name="Monnat R.J. Jr."/>
            <person name="Barlow S.B."/>
            <person name="Starkenburg S.R."/>
            <person name="Cattolico R.A."/>
        </authorList>
    </citation>
    <scope>NUCLEOTIDE SEQUENCE</scope>
    <source>
        <strain evidence="3">CCMP291</strain>
    </source>
</reference>
<dbReference type="EMBL" id="JWZX01003357">
    <property type="protein sequence ID" value="KOO21509.1"/>
    <property type="molecule type" value="Genomic_DNA"/>
</dbReference>
<evidence type="ECO:0000313" key="3">
    <source>
        <dbReference type="Proteomes" id="UP000037460"/>
    </source>
</evidence>